<gene>
    <name evidence="1" type="ORF">F9Y85_10685</name>
    <name evidence="2" type="ORF">R5H13_17070</name>
</gene>
<dbReference type="Proteomes" id="UP000646877">
    <property type="component" value="Unassembled WGS sequence"/>
</dbReference>
<dbReference type="Proteomes" id="UP001304419">
    <property type="component" value="Chromosome 1"/>
</dbReference>
<dbReference type="AlphaFoldDB" id="A0A8I2H1S5"/>
<dbReference type="RefSeq" id="WP_193521892.1">
    <property type="nucleotide sequence ID" value="NZ_CBCSDF010000010.1"/>
</dbReference>
<evidence type="ECO:0000313" key="3">
    <source>
        <dbReference type="Proteomes" id="UP000646877"/>
    </source>
</evidence>
<protein>
    <submittedName>
        <fullName evidence="1">Uncharacterized protein</fullName>
    </submittedName>
</protein>
<keyword evidence="4" id="KW-1185">Reference proteome</keyword>
<name>A0A8I2H1S5_9GAMM</name>
<sequence>MNNIRIKDLSRAKLTQSEYDLAIFAVGYEPRCTHLFDLLEKSKINDILLLAYEESQQNEMHKLHLANFGINDVVILTHSEIREVYSALIKRVEALSVDKETFKVLIDYSSMSRNWYAAILNYFFNILTIKVEVTMVYSCAEYPLSSDFLDFELGDVKVLPGCQGSPITKKKTAGIFMLGFDRVGPLSFYNLLEPDLVYGVVSSPGSLPNYEEKAREINNQFIQHQLNNGENLIGAPIFSVAQTYENLCQLIRPIKNSYNISIVQFGPKPHLLASTIAGLVFRNVSCIYSEYKRTKHHHVKASGDLVITLIERS</sequence>
<reference evidence="1" key="1">
    <citation type="submission" date="2019-10" db="EMBL/GenBank/DDBJ databases">
        <authorList>
            <person name="Paulsen S."/>
        </authorList>
    </citation>
    <scope>NUCLEOTIDE SEQUENCE</scope>
    <source>
        <strain evidence="1">LMG 19692</strain>
    </source>
</reference>
<proteinExistence type="predicted"/>
<accession>A0A8I2H1S5</accession>
<reference evidence="2 4" key="2">
    <citation type="submission" date="2023-10" db="EMBL/GenBank/DDBJ databases">
        <title>To unveil natural product biosynthetic capacity in Pseudoalteromonas.</title>
        <authorList>
            <person name="Wang J."/>
        </authorList>
    </citation>
    <scope>NUCLEOTIDE SEQUENCE [LARGE SCALE GENOMIC DNA]</scope>
    <source>
        <strain evidence="2 4">DSM 15914</strain>
    </source>
</reference>
<evidence type="ECO:0000313" key="1">
    <source>
        <dbReference type="EMBL" id="NLR21778.1"/>
    </source>
</evidence>
<dbReference type="EMBL" id="CP137578">
    <property type="protein sequence ID" value="WOX28318.1"/>
    <property type="molecule type" value="Genomic_DNA"/>
</dbReference>
<evidence type="ECO:0000313" key="2">
    <source>
        <dbReference type="EMBL" id="WOX28318.1"/>
    </source>
</evidence>
<organism evidence="1 3">
    <name type="scientific">Pseudoalteromonas maricaloris</name>
    <dbReference type="NCBI Taxonomy" id="184924"/>
    <lineage>
        <taxon>Bacteria</taxon>
        <taxon>Pseudomonadati</taxon>
        <taxon>Pseudomonadota</taxon>
        <taxon>Gammaproteobacteria</taxon>
        <taxon>Alteromonadales</taxon>
        <taxon>Pseudoalteromonadaceae</taxon>
        <taxon>Pseudoalteromonas</taxon>
    </lineage>
</organism>
<dbReference type="EMBL" id="WEIA01000005">
    <property type="protein sequence ID" value="NLR21778.1"/>
    <property type="molecule type" value="Genomic_DNA"/>
</dbReference>
<evidence type="ECO:0000313" key="4">
    <source>
        <dbReference type="Proteomes" id="UP001304419"/>
    </source>
</evidence>